<accession>A0A7E4V3Z0</accession>
<proteinExistence type="predicted"/>
<dbReference type="Proteomes" id="UP000492821">
    <property type="component" value="Unassembled WGS sequence"/>
</dbReference>
<name>A0A7E4V3Z0_PANRE</name>
<keyword evidence="2" id="KW-1185">Reference proteome</keyword>
<reference evidence="3" key="2">
    <citation type="submission" date="2020-10" db="UniProtKB">
        <authorList>
            <consortium name="WormBaseParasite"/>
        </authorList>
    </citation>
    <scope>IDENTIFICATION</scope>
</reference>
<feature type="compositionally biased region" description="Pro residues" evidence="1">
    <location>
        <begin position="270"/>
        <end position="279"/>
    </location>
</feature>
<protein>
    <submittedName>
        <fullName evidence="3">CCHC-type domain-containing protein</fullName>
    </submittedName>
</protein>
<evidence type="ECO:0000313" key="2">
    <source>
        <dbReference type="Proteomes" id="UP000492821"/>
    </source>
</evidence>
<evidence type="ECO:0000313" key="3">
    <source>
        <dbReference type="WBParaSite" id="Pan_g16208.t1"/>
    </source>
</evidence>
<reference evidence="2" key="1">
    <citation type="journal article" date="2013" name="Genetics">
        <title>The draft genome and transcriptome of Panagrellus redivivus are shaped by the harsh demands of a free-living lifestyle.</title>
        <authorList>
            <person name="Srinivasan J."/>
            <person name="Dillman A.R."/>
            <person name="Macchietto M.G."/>
            <person name="Heikkinen L."/>
            <person name="Lakso M."/>
            <person name="Fracchia K.M."/>
            <person name="Antoshechkin I."/>
            <person name="Mortazavi A."/>
            <person name="Wong G."/>
            <person name="Sternberg P.W."/>
        </authorList>
    </citation>
    <scope>NUCLEOTIDE SEQUENCE [LARGE SCALE GENOMIC DNA]</scope>
    <source>
        <strain evidence="2">MT8872</strain>
    </source>
</reference>
<sequence length="446" mass="50181">MIPVTTTICVFCLDLHDPVKCTAYSTVTTRQNRLNALRLCYRCFTPGHIPTKCVEKVCCDICGKGSHHTALCCKNPLTKDSDVVPQKKEWCVFCNKHLNSTDCHVVKTFLKRLKHIDAMNLCITCLTQHPNVPCPVMMAACEYCEETGHHKAVCRGNPFLEENAKTDPTKGECMFCFTHKKPSECAIVIRLQDRLYILAQQGRCQKCLHEHPTEKCYYRYRCQLCRSSEHNYVICPLDPRLDRNSAPSMPPSSPVPGPFSMPSLCPMPSPLSSPMPSSSPKPSFTSEGDVNSLSSVFTTSSSTMNDTFSEHSFASFASEDSAYSYTASPSPPSADDRWAKPHVAALLRGCGIEEDPEDLDHLKSHVYDPSPMITHNSTKSFVTSYMSNYPTWYAPGFDPNDQTNYQGLNSFYPEYLKDIELDDIDRKVHALLWSDKPIIETLRKLK</sequence>
<feature type="region of interest" description="Disordered" evidence="1">
    <location>
        <begin position="270"/>
        <end position="290"/>
    </location>
</feature>
<organism evidence="2 3">
    <name type="scientific">Panagrellus redivivus</name>
    <name type="common">Microworm</name>
    <dbReference type="NCBI Taxonomy" id="6233"/>
    <lineage>
        <taxon>Eukaryota</taxon>
        <taxon>Metazoa</taxon>
        <taxon>Ecdysozoa</taxon>
        <taxon>Nematoda</taxon>
        <taxon>Chromadorea</taxon>
        <taxon>Rhabditida</taxon>
        <taxon>Tylenchina</taxon>
        <taxon>Panagrolaimomorpha</taxon>
        <taxon>Panagrolaimoidea</taxon>
        <taxon>Panagrolaimidae</taxon>
        <taxon>Panagrellus</taxon>
    </lineage>
</organism>
<dbReference type="AlphaFoldDB" id="A0A7E4V3Z0"/>
<dbReference type="WBParaSite" id="Pan_g16208.t1">
    <property type="protein sequence ID" value="Pan_g16208.t1"/>
    <property type="gene ID" value="Pan_g16208"/>
</dbReference>
<evidence type="ECO:0000256" key="1">
    <source>
        <dbReference type="SAM" id="MobiDB-lite"/>
    </source>
</evidence>